<feature type="binding site" evidence="2">
    <location>
        <begin position="208"/>
        <end position="209"/>
    </location>
    <ligand>
        <name>ATP</name>
        <dbReference type="ChEBI" id="CHEBI:30616"/>
    </ligand>
</feature>
<dbReference type="Gene3D" id="1.10.3290.10">
    <property type="entry name" value="Fido-like domain"/>
    <property type="match status" value="1"/>
</dbReference>
<dbReference type="SUPFAM" id="SSF140931">
    <property type="entry name" value="Fic-like"/>
    <property type="match status" value="1"/>
</dbReference>
<dbReference type="PROSITE" id="PS51459">
    <property type="entry name" value="FIDO"/>
    <property type="match status" value="1"/>
</dbReference>
<feature type="binding site" evidence="2">
    <location>
        <begin position="176"/>
        <end position="183"/>
    </location>
    <ligand>
        <name>ATP</name>
        <dbReference type="ChEBI" id="CHEBI:30616"/>
    </ligand>
</feature>
<comment type="caution">
    <text evidence="5">The sequence shown here is derived from an EMBL/GenBank/DDBJ whole genome shotgun (WGS) entry which is preliminary data.</text>
</comment>
<feature type="site" description="Important for autoinhibition of adenylyltransferase activity" evidence="3">
    <location>
        <position position="45"/>
    </location>
</feature>
<evidence type="ECO:0000259" key="4">
    <source>
        <dbReference type="PROSITE" id="PS51459"/>
    </source>
</evidence>
<evidence type="ECO:0000256" key="3">
    <source>
        <dbReference type="PIRSR" id="PIRSR640198-3"/>
    </source>
</evidence>
<dbReference type="InterPro" id="IPR036597">
    <property type="entry name" value="Fido-like_dom_sf"/>
</dbReference>
<evidence type="ECO:0000313" key="6">
    <source>
        <dbReference type="Proteomes" id="UP000229497"/>
    </source>
</evidence>
<organism evidence="5 6">
    <name type="scientific">Candidatus Roizmanbacteria bacterium CG11_big_fil_rev_8_21_14_0_20_37_16</name>
    <dbReference type="NCBI Taxonomy" id="1974857"/>
    <lineage>
        <taxon>Bacteria</taxon>
        <taxon>Candidatus Roizmaniibacteriota</taxon>
    </lineage>
</organism>
<evidence type="ECO:0000313" key="5">
    <source>
        <dbReference type="EMBL" id="PIQ71759.1"/>
    </source>
</evidence>
<sequence length="291" mass="33915">MSKIYTKISLLRQRFFKACVGKDALLQLINESEVAEQVYNSNAIENSTLTLEETEKILLQIDLDRYITEREIFETKNLARVVIYIDKRAKEQELSLEVMLTLHKMLISNIRDDVAGRFRSDNEHVRVGSHIAPPPREVVERLQKMLSEYNADVHESITKRIARLHLTFENIHPFVDGNGRIGRTINNYLLIREGFVPINIKFIDRKNYYEAFKEFDANGTTTIMEGMVGRALTNSYHKRLAYLEDKKIITLLEYAKTNKLSHPNLINKAHRQTIEAFLEKNVWKIGIEYTT</sequence>
<keyword evidence="2" id="KW-0067">ATP-binding</keyword>
<dbReference type="PANTHER" id="PTHR13504:SF38">
    <property type="entry name" value="FIDO DOMAIN-CONTAINING PROTEIN"/>
    <property type="match status" value="1"/>
</dbReference>
<protein>
    <submittedName>
        <fullName evidence="5">Cell filamentation protein Fic</fullName>
    </submittedName>
</protein>
<feature type="binding site" evidence="2">
    <location>
        <begin position="127"/>
        <end position="130"/>
    </location>
    <ligand>
        <name>ATP</name>
        <dbReference type="ChEBI" id="CHEBI:30616"/>
    </ligand>
</feature>
<feature type="active site" evidence="1">
    <location>
        <position position="172"/>
    </location>
</feature>
<evidence type="ECO:0000256" key="1">
    <source>
        <dbReference type="PIRSR" id="PIRSR640198-1"/>
    </source>
</evidence>
<name>A0A2H0KKJ0_9BACT</name>
<keyword evidence="2" id="KW-0547">Nucleotide-binding</keyword>
<reference evidence="5 6" key="1">
    <citation type="submission" date="2017-09" db="EMBL/GenBank/DDBJ databases">
        <title>Depth-based differentiation of microbial function through sediment-hosted aquifers and enrichment of novel symbionts in the deep terrestrial subsurface.</title>
        <authorList>
            <person name="Probst A.J."/>
            <person name="Ladd B."/>
            <person name="Jarett J.K."/>
            <person name="Geller-Mcgrath D.E."/>
            <person name="Sieber C.M."/>
            <person name="Emerson J.B."/>
            <person name="Anantharaman K."/>
            <person name="Thomas B.C."/>
            <person name="Malmstrom R."/>
            <person name="Stieglmeier M."/>
            <person name="Klingl A."/>
            <person name="Woyke T."/>
            <person name="Ryan C.M."/>
            <person name="Banfield J.F."/>
        </authorList>
    </citation>
    <scope>NUCLEOTIDE SEQUENCE [LARGE SCALE GENOMIC DNA]</scope>
    <source>
        <strain evidence="5">CG11_big_fil_rev_8_21_14_0_20_37_16</strain>
    </source>
</reference>
<dbReference type="EMBL" id="PCVK01000044">
    <property type="protein sequence ID" value="PIQ71759.1"/>
    <property type="molecule type" value="Genomic_DNA"/>
</dbReference>
<proteinExistence type="predicted"/>
<dbReference type="InterPro" id="IPR003812">
    <property type="entry name" value="Fido"/>
</dbReference>
<dbReference type="InterPro" id="IPR040198">
    <property type="entry name" value="Fido_containing"/>
</dbReference>
<dbReference type="AlphaFoldDB" id="A0A2H0KKJ0"/>
<dbReference type="Pfam" id="PF02661">
    <property type="entry name" value="Fic"/>
    <property type="match status" value="1"/>
</dbReference>
<dbReference type="PANTHER" id="PTHR13504">
    <property type="entry name" value="FIDO DOMAIN-CONTAINING PROTEIN DDB_G0283145"/>
    <property type="match status" value="1"/>
</dbReference>
<accession>A0A2H0KKJ0</accession>
<feature type="domain" description="Fido" evidence="4">
    <location>
        <begin position="94"/>
        <end position="233"/>
    </location>
</feature>
<evidence type="ECO:0000256" key="2">
    <source>
        <dbReference type="PIRSR" id="PIRSR640198-2"/>
    </source>
</evidence>
<dbReference type="GO" id="GO:0005524">
    <property type="term" value="F:ATP binding"/>
    <property type="evidence" value="ECO:0007669"/>
    <property type="project" value="UniProtKB-KW"/>
</dbReference>
<gene>
    <name evidence="5" type="ORF">COV87_01545</name>
</gene>
<dbReference type="Proteomes" id="UP000229497">
    <property type="component" value="Unassembled WGS sequence"/>
</dbReference>